<name>A0ABQ6JP11_9ACTN</name>
<dbReference type="Proteomes" id="UP001157017">
    <property type="component" value="Unassembled WGS sequence"/>
</dbReference>
<proteinExistence type="predicted"/>
<organism evidence="2 3">
    <name type="scientific">Angustibacter aerolatus</name>
    <dbReference type="NCBI Taxonomy" id="1162965"/>
    <lineage>
        <taxon>Bacteria</taxon>
        <taxon>Bacillati</taxon>
        <taxon>Actinomycetota</taxon>
        <taxon>Actinomycetes</taxon>
        <taxon>Kineosporiales</taxon>
        <taxon>Kineosporiaceae</taxon>
    </lineage>
</organism>
<protein>
    <recommendedName>
        <fullName evidence="4">Haemophore haem-binding domain-containing protein</fullName>
    </recommendedName>
</protein>
<gene>
    <name evidence="2" type="ORF">GCM10025868_38270</name>
</gene>
<feature type="region of interest" description="Disordered" evidence="1">
    <location>
        <begin position="79"/>
        <end position="111"/>
    </location>
</feature>
<evidence type="ECO:0000256" key="1">
    <source>
        <dbReference type="SAM" id="MobiDB-lite"/>
    </source>
</evidence>
<evidence type="ECO:0000313" key="2">
    <source>
        <dbReference type="EMBL" id="GMA88577.1"/>
    </source>
</evidence>
<evidence type="ECO:0008006" key="4">
    <source>
        <dbReference type="Google" id="ProtNLM"/>
    </source>
</evidence>
<sequence>MEPLNRHRGAAPGTTRGVLVTRPSRRAAAVLVALSVTAGPIALAGPASAGSHAGEGGSSSCTVTAAQRVVLRDERTALRHEPAGHKPTKAEKKALRAAVDQAGRRGGGRQA</sequence>
<feature type="compositionally biased region" description="Basic and acidic residues" evidence="1">
    <location>
        <begin position="79"/>
        <end position="94"/>
    </location>
</feature>
<evidence type="ECO:0000313" key="3">
    <source>
        <dbReference type="Proteomes" id="UP001157017"/>
    </source>
</evidence>
<comment type="caution">
    <text evidence="2">The sequence shown here is derived from an EMBL/GenBank/DDBJ whole genome shotgun (WGS) entry which is preliminary data.</text>
</comment>
<dbReference type="EMBL" id="BSUZ01000001">
    <property type="protein sequence ID" value="GMA88577.1"/>
    <property type="molecule type" value="Genomic_DNA"/>
</dbReference>
<accession>A0ABQ6JP11</accession>
<reference evidence="3" key="1">
    <citation type="journal article" date="2019" name="Int. J. Syst. Evol. Microbiol.">
        <title>The Global Catalogue of Microorganisms (GCM) 10K type strain sequencing project: providing services to taxonomists for standard genome sequencing and annotation.</title>
        <authorList>
            <consortium name="The Broad Institute Genomics Platform"/>
            <consortium name="The Broad Institute Genome Sequencing Center for Infectious Disease"/>
            <person name="Wu L."/>
            <person name="Ma J."/>
        </authorList>
    </citation>
    <scope>NUCLEOTIDE SEQUENCE [LARGE SCALE GENOMIC DNA]</scope>
    <source>
        <strain evidence="3">NBRC 108730</strain>
    </source>
</reference>
<keyword evidence="3" id="KW-1185">Reference proteome</keyword>